<dbReference type="InterPro" id="IPR004695">
    <property type="entry name" value="SLAC1/Mae1/Ssu1/TehA"/>
</dbReference>
<protein>
    <submittedName>
        <fullName evidence="6">SLAC1 anion channel family protein</fullName>
    </submittedName>
</protein>
<comment type="subcellular location">
    <subcellularLocation>
        <location evidence="1">Membrane</location>
        <topology evidence="1">Multi-pass membrane protein</topology>
    </subcellularLocation>
</comment>
<dbReference type="Pfam" id="PF03595">
    <property type="entry name" value="SLAC1"/>
    <property type="match status" value="1"/>
</dbReference>
<organism evidence="6 7">
    <name type="scientific">Tropicibacter oceani</name>
    <dbReference type="NCBI Taxonomy" id="3058420"/>
    <lineage>
        <taxon>Bacteria</taxon>
        <taxon>Pseudomonadati</taxon>
        <taxon>Pseudomonadota</taxon>
        <taxon>Alphaproteobacteria</taxon>
        <taxon>Rhodobacterales</taxon>
        <taxon>Roseobacteraceae</taxon>
        <taxon>Tropicibacter</taxon>
    </lineage>
</organism>
<gene>
    <name evidence="6" type="ORF">QF118_09120</name>
</gene>
<dbReference type="Gene3D" id="1.50.10.150">
    <property type="entry name" value="Voltage-dependent anion channel"/>
    <property type="match status" value="1"/>
</dbReference>
<accession>A0ABY8QNT5</accession>
<dbReference type="Proteomes" id="UP001241605">
    <property type="component" value="Chromosome"/>
</dbReference>
<feature type="transmembrane region" description="Helical" evidence="5">
    <location>
        <begin position="173"/>
        <end position="192"/>
    </location>
</feature>
<evidence type="ECO:0000256" key="3">
    <source>
        <dbReference type="ARBA" id="ARBA00022989"/>
    </source>
</evidence>
<dbReference type="InterPro" id="IPR038665">
    <property type="entry name" value="Voltage-dep_anion_channel_sf"/>
</dbReference>
<sequence length="325" mass="34498">MTQTALDPAEPRLAHFPVTFFATVMGLAGLTLALHLAETRFGWGHGASTLALWVTIADFVGVALLFALKALRHPGAIAGEWNHPVKLAFFPAISISLMLIATALRADFGQAALVVWSVGAALQAVLFLSVISGWIGRRPFQPMHISPAWFIPAVGNVVAPVAGVSLGFVELSWLFFATGLVFWIVLLTLVMNRLIFHDPLPGRLYPTLVILIAPPAVGFLAWLQLNGGQLDAFARILYYAGITFAGIVAMQGPAIARLPFALSWWALSFPIAALTIATLRYGALAGSGAHDLLGGALLALLLAVVLGLIARTALAATRGEICRPE</sequence>
<feature type="transmembrane region" description="Helical" evidence="5">
    <location>
        <begin position="112"/>
        <end position="136"/>
    </location>
</feature>
<evidence type="ECO:0000256" key="5">
    <source>
        <dbReference type="SAM" id="Phobius"/>
    </source>
</evidence>
<dbReference type="PANTHER" id="PTHR37955">
    <property type="entry name" value="TELLURITE RESISTANCE PROTEIN TEHA"/>
    <property type="match status" value="1"/>
</dbReference>
<evidence type="ECO:0000313" key="7">
    <source>
        <dbReference type="Proteomes" id="UP001241605"/>
    </source>
</evidence>
<keyword evidence="4 5" id="KW-0472">Membrane</keyword>
<dbReference type="EMBL" id="CP124616">
    <property type="protein sequence ID" value="WGW05686.1"/>
    <property type="molecule type" value="Genomic_DNA"/>
</dbReference>
<feature type="transmembrane region" description="Helical" evidence="5">
    <location>
        <begin position="262"/>
        <end position="281"/>
    </location>
</feature>
<keyword evidence="7" id="KW-1185">Reference proteome</keyword>
<feature type="transmembrane region" description="Helical" evidence="5">
    <location>
        <begin position="87"/>
        <end position="106"/>
    </location>
</feature>
<keyword evidence="2 5" id="KW-0812">Transmembrane</keyword>
<dbReference type="PANTHER" id="PTHR37955:SF1">
    <property type="entry name" value="DEP DOMAIN-CONTAINING PROTEIN"/>
    <property type="match status" value="1"/>
</dbReference>
<name>A0ABY8QNT5_9RHOB</name>
<feature type="transmembrane region" description="Helical" evidence="5">
    <location>
        <begin position="204"/>
        <end position="224"/>
    </location>
</feature>
<evidence type="ECO:0000256" key="2">
    <source>
        <dbReference type="ARBA" id="ARBA00022692"/>
    </source>
</evidence>
<feature type="transmembrane region" description="Helical" evidence="5">
    <location>
        <begin position="236"/>
        <end position="255"/>
    </location>
</feature>
<feature type="transmembrane region" description="Helical" evidence="5">
    <location>
        <begin position="12"/>
        <end position="37"/>
    </location>
</feature>
<dbReference type="CDD" id="cd09323">
    <property type="entry name" value="TDT_SLAC1_like"/>
    <property type="match status" value="1"/>
</dbReference>
<feature type="transmembrane region" description="Helical" evidence="5">
    <location>
        <begin position="148"/>
        <end position="167"/>
    </location>
</feature>
<dbReference type="InterPro" id="IPR052951">
    <property type="entry name" value="Tellurite_res_ion_channel"/>
</dbReference>
<reference evidence="6 7" key="1">
    <citation type="submission" date="2023-05" db="EMBL/GenBank/DDBJ databases">
        <title>YMD87, complete Genome.</title>
        <authorList>
            <person name="Zhang J."/>
            <person name="Xu X."/>
        </authorList>
    </citation>
    <scope>NUCLEOTIDE SEQUENCE [LARGE SCALE GENOMIC DNA]</scope>
    <source>
        <strain evidence="6 7">YMD87</strain>
    </source>
</reference>
<proteinExistence type="predicted"/>
<dbReference type="RefSeq" id="WP_282302310.1">
    <property type="nucleotide sequence ID" value="NZ_CP124616.1"/>
</dbReference>
<evidence type="ECO:0000256" key="1">
    <source>
        <dbReference type="ARBA" id="ARBA00004141"/>
    </source>
</evidence>
<feature type="transmembrane region" description="Helical" evidence="5">
    <location>
        <begin position="43"/>
        <end position="66"/>
    </location>
</feature>
<evidence type="ECO:0000313" key="6">
    <source>
        <dbReference type="EMBL" id="WGW05686.1"/>
    </source>
</evidence>
<feature type="transmembrane region" description="Helical" evidence="5">
    <location>
        <begin position="293"/>
        <end position="314"/>
    </location>
</feature>
<keyword evidence="3 5" id="KW-1133">Transmembrane helix</keyword>
<evidence type="ECO:0000256" key="4">
    <source>
        <dbReference type="ARBA" id="ARBA00023136"/>
    </source>
</evidence>